<proteinExistence type="predicted"/>
<dbReference type="EMBL" id="BMMK01000024">
    <property type="protein sequence ID" value="GGM69552.1"/>
    <property type="molecule type" value="Genomic_DNA"/>
</dbReference>
<reference evidence="1" key="2">
    <citation type="submission" date="2020-09" db="EMBL/GenBank/DDBJ databases">
        <authorList>
            <person name="Sun Q."/>
            <person name="Zhou Y."/>
        </authorList>
    </citation>
    <scope>NUCLEOTIDE SEQUENCE</scope>
    <source>
        <strain evidence="1">CGMCC 4.5737</strain>
    </source>
</reference>
<evidence type="ECO:0000313" key="1">
    <source>
        <dbReference type="EMBL" id="GGM69552.1"/>
    </source>
</evidence>
<dbReference type="Proteomes" id="UP000637578">
    <property type="component" value="Unassembled WGS sequence"/>
</dbReference>
<dbReference type="SUPFAM" id="SSF53474">
    <property type="entry name" value="alpha/beta-Hydrolases"/>
    <property type="match status" value="1"/>
</dbReference>
<dbReference type="InterPro" id="IPR029058">
    <property type="entry name" value="AB_hydrolase_fold"/>
</dbReference>
<organism evidence="1 2">
    <name type="scientific">Longimycelium tulufanense</name>
    <dbReference type="NCBI Taxonomy" id="907463"/>
    <lineage>
        <taxon>Bacteria</taxon>
        <taxon>Bacillati</taxon>
        <taxon>Actinomycetota</taxon>
        <taxon>Actinomycetes</taxon>
        <taxon>Pseudonocardiales</taxon>
        <taxon>Pseudonocardiaceae</taxon>
        <taxon>Longimycelium</taxon>
    </lineage>
</organism>
<sequence>MVSGMGATTGTNGVVAHGDSARRSWGASHGTAFGSGDPVTLVVPGLGATSGESRIPASGVPGTRVVVTLPSHGDAPDAVPGYWTYPHMAADVLAIANETGATRAIGTSLGAGALTRIVAEQPDRFERLGLLLPAVFDRPRATPAVWAMERLAEAVAEVERTGDRQALRDVVLAEVPEGAAVGDHIEQRVAALLRLGPALRALPDQVPLAGLGDAADMLAEARLPVLVIGATRDPLHPEQVAKATAAALPGARLELIDSPAPMITHRRHLRALITDFLA</sequence>
<name>A0A8J3FVL4_9PSEU</name>
<evidence type="ECO:0000313" key="2">
    <source>
        <dbReference type="Proteomes" id="UP000637578"/>
    </source>
</evidence>
<protein>
    <submittedName>
        <fullName evidence="1">3-oxoadipate enol-lactonase</fullName>
    </submittedName>
</protein>
<reference evidence="1" key="1">
    <citation type="journal article" date="2014" name="Int. J. Syst. Evol. Microbiol.">
        <title>Complete genome sequence of Corynebacterium casei LMG S-19264T (=DSM 44701T), isolated from a smear-ripened cheese.</title>
        <authorList>
            <consortium name="US DOE Joint Genome Institute (JGI-PGF)"/>
            <person name="Walter F."/>
            <person name="Albersmeier A."/>
            <person name="Kalinowski J."/>
            <person name="Ruckert C."/>
        </authorList>
    </citation>
    <scope>NUCLEOTIDE SEQUENCE</scope>
    <source>
        <strain evidence="1">CGMCC 4.5737</strain>
    </source>
</reference>
<gene>
    <name evidence="1" type="primary">pcaD</name>
    <name evidence="1" type="ORF">GCM10012275_44990</name>
</gene>
<accession>A0A8J3FVL4</accession>
<dbReference type="Gene3D" id="3.40.50.1820">
    <property type="entry name" value="alpha/beta hydrolase"/>
    <property type="match status" value="1"/>
</dbReference>
<keyword evidence="2" id="KW-1185">Reference proteome</keyword>
<comment type="caution">
    <text evidence="1">The sequence shown here is derived from an EMBL/GenBank/DDBJ whole genome shotgun (WGS) entry which is preliminary data.</text>
</comment>
<dbReference type="AlphaFoldDB" id="A0A8J3FVL4"/>